<protein>
    <recommendedName>
        <fullName evidence="3">DUF1818 domain-containing protein</fullName>
    </recommendedName>
</protein>
<comment type="caution">
    <text evidence="1">The sequence shown here is derived from an EMBL/GenBank/DDBJ whole genome shotgun (WGS) entry which is preliminary data.</text>
</comment>
<dbReference type="AlphaFoldDB" id="A0A0P7ZKE2"/>
<dbReference type="EMBL" id="LJZR01000013">
    <property type="protein sequence ID" value="KPQ35232.1"/>
    <property type="molecule type" value="Genomic_DNA"/>
</dbReference>
<evidence type="ECO:0000313" key="1">
    <source>
        <dbReference type="EMBL" id="KPQ35232.1"/>
    </source>
</evidence>
<proteinExistence type="predicted"/>
<dbReference type="SUPFAM" id="SSF54447">
    <property type="entry name" value="ssDNA-binding transcriptional regulator domain"/>
    <property type="match status" value="1"/>
</dbReference>
<organism evidence="1 2">
    <name type="scientific">Phormidesmis priestleyi Ana</name>
    <dbReference type="NCBI Taxonomy" id="1666911"/>
    <lineage>
        <taxon>Bacteria</taxon>
        <taxon>Bacillati</taxon>
        <taxon>Cyanobacteriota</taxon>
        <taxon>Cyanophyceae</taxon>
        <taxon>Leptolyngbyales</taxon>
        <taxon>Leptolyngbyaceae</taxon>
        <taxon>Phormidesmis</taxon>
    </lineage>
</organism>
<accession>A0A0P7ZKE2</accession>
<dbReference type="STRING" id="1666911.HLUCCA11_11105"/>
<evidence type="ECO:0000313" key="2">
    <source>
        <dbReference type="Proteomes" id="UP000050465"/>
    </source>
</evidence>
<sequence length="128" mass="14036">MIRQIKSGEGWRLGWNPSAAEFCGLVGGEGWAIELTTAEFLDFGRSVSQLAIAMAAMNDSLMDEERLCCEQETALIWLEAEGFPAQYGLRFILLNGRKAEGEWPPKVVQALLIALAEPPFTALFAESA</sequence>
<dbReference type="InterPro" id="IPR009044">
    <property type="entry name" value="ssDNA-bd_transcriptional_reg"/>
</dbReference>
<dbReference type="GO" id="GO:0003677">
    <property type="term" value="F:DNA binding"/>
    <property type="evidence" value="ECO:0007669"/>
    <property type="project" value="InterPro"/>
</dbReference>
<dbReference type="Gene3D" id="2.30.31.10">
    <property type="entry name" value="Transcriptional Coactivator Pc4, Chain A"/>
    <property type="match status" value="1"/>
</dbReference>
<dbReference type="GO" id="GO:0006355">
    <property type="term" value="P:regulation of DNA-templated transcription"/>
    <property type="evidence" value="ECO:0007669"/>
    <property type="project" value="InterPro"/>
</dbReference>
<dbReference type="Proteomes" id="UP000050465">
    <property type="component" value="Unassembled WGS sequence"/>
</dbReference>
<evidence type="ECO:0008006" key="3">
    <source>
        <dbReference type="Google" id="ProtNLM"/>
    </source>
</evidence>
<gene>
    <name evidence="1" type="ORF">HLUCCA11_11105</name>
</gene>
<reference evidence="1 2" key="1">
    <citation type="submission" date="2015-09" db="EMBL/GenBank/DDBJ databases">
        <title>Identification and resolution of microdiversity through metagenomic sequencing of parallel consortia.</title>
        <authorList>
            <person name="Nelson W.C."/>
            <person name="Romine M.F."/>
            <person name="Lindemann S.R."/>
        </authorList>
    </citation>
    <scope>NUCLEOTIDE SEQUENCE [LARGE SCALE GENOMIC DNA]</scope>
    <source>
        <strain evidence="1">Ana</strain>
    </source>
</reference>
<name>A0A0P7ZKE2_9CYAN</name>
<dbReference type="Pfam" id="PF08848">
    <property type="entry name" value="DUF1818"/>
    <property type="match status" value="1"/>
</dbReference>
<dbReference type="InterPro" id="IPR014947">
    <property type="entry name" value="DUF1818"/>
</dbReference>